<proteinExistence type="predicted"/>
<keyword evidence="2" id="KW-1185">Reference proteome</keyword>
<evidence type="ECO:0000313" key="1">
    <source>
        <dbReference type="EMBL" id="RPB04611.1"/>
    </source>
</evidence>
<dbReference type="PANTHER" id="PTHR45786:SF74">
    <property type="entry name" value="ATP-DEPENDENT DNA HELICASE"/>
    <property type="match status" value="1"/>
</dbReference>
<protein>
    <submittedName>
        <fullName evidence="1">Uncharacterized protein</fullName>
    </submittedName>
</protein>
<dbReference type="PANTHER" id="PTHR45786">
    <property type="entry name" value="DNA BINDING PROTEIN-LIKE"/>
    <property type="match status" value="1"/>
</dbReference>
<dbReference type="OrthoDB" id="4360910at2759"/>
<feature type="non-terminal residue" evidence="1">
    <location>
        <position position="1"/>
    </location>
</feature>
<accession>A0A3N4K826</accession>
<dbReference type="STRING" id="1336337.A0A3N4K826"/>
<organism evidence="1 2">
    <name type="scientific">Choiromyces venosus 120613-1</name>
    <dbReference type="NCBI Taxonomy" id="1336337"/>
    <lineage>
        <taxon>Eukaryota</taxon>
        <taxon>Fungi</taxon>
        <taxon>Dikarya</taxon>
        <taxon>Ascomycota</taxon>
        <taxon>Pezizomycotina</taxon>
        <taxon>Pezizomycetes</taxon>
        <taxon>Pezizales</taxon>
        <taxon>Tuberaceae</taxon>
        <taxon>Choiromyces</taxon>
    </lineage>
</organism>
<evidence type="ECO:0000313" key="2">
    <source>
        <dbReference type="Proteomes" id="UP000276215"/>
    </source>
</evidence>
<sequence length="137" mass="15804">LETLQSLPEYLHYLLNLIDTSACNFHLKIHEYNSTLAFTSAKYQLDNWPEVQGSGIICFQIHGVLYHLQGPLQTYNDTALAFAQLYFYDPAYAVQVQCAVHLRLDSNVLLNITTMLHEINPYISIYKTIRKHSENIL</sequence>
<gene>
    <name evidence="1" type="ORF">L873DRAFT_1928068</name>
</gene>
<dbReference type="AlphaFoldDB" id="A0A3N4K826"/>
<dbReference type="Proteomes" id="UP000276215">
    <property type="component" value="Unassembled WGS sequence"/>
</dbReference>
<name>A0A3N4K826_9PEZI</name>
<reference evidence="1 2" key="1">
    <citation type="journal article" date="2018" name="Nat. Ecol. Evol.">
        <title>Pezizomycetes genomes reveal the molecular basis of ectomycorrhizal truffle lifestyle.</title>
        <authorList>
            <person name="Murat C."/>
            <person name="Payen T."/>
            <person name="Noel B."/>
            <person name="Kuo A."/>
            <person name="Morin E."/>
            <person name="Chen J."/>
            <person name="Kohler A."/>
            <person name="Krizsan K."/>
            <person name="Balestrini R."/>
            <person name="Da Silva C."/>
            <person name="Montanini B."/>
            <person name="Hainaut M."/>
            <person name="Levati E."/>
            <person name="Barry K.W."/>
            <person name="Belfiori B."/>
            <person name="Cichocki N."/>
            <person name="Clum A."/>
            <person name="Dockter R.B."/>
            <person name="Fauchery L."/>
            <person name="Guy J."/>
            <person name="Iotti M."/>
            <person name="Le Tacon F."/>
            <person name="Lindquist E.A."/>
            <person name="Lipzen A."/>
            <person name="Malagnac F."/>
            <person name="Mello A."/>
            <person name="Molinier V."/>
            <person name="Miyauchi S."/>
            <person name="Poulain J."/>
            <person name="Riccioni C."/>
            <person name="Rubini A."/>
            <person name="Sitrit Y."/>
            <person name="Splivallo R."/>
            <person name="Traeger S."/>
            <person name="Wang M."/>
            <person name="Zifcakova L."/>
            <person name="Wipf D."/>
            <person name="Zambonelli A."/>
            <person name="Paolocci F."/>
            <person name="Nowrousian M."/>
            <person name="Ottonello S."/>
            <person name="Baldrian P."/>
            <person name="Spatafora J.W."/>
            <person name="Henrissat B."/>
            <person name="Nagy L.G."/>
            <person name="Aury J.M."/>
            <person name="Wincker P."/>
            <person name="Grigoriev I.V."/>
            <person name="Bonfante P."/>
            <person name="Martin F.M."/>
        </authorList>
    </citation>
    <scope>NUCLEOTIDE SEQUENCE [LARGE SCALE GENOMIC DNA]</scope>
    <source>
        <strain evidence="1 2">120613-1</strain>
    </source>
</reference>
<dbReference type="EMBL" id="ML120357">
    <property type="protein sequence ID" value="RPB04611.1"/>
    <property type="molecule type" value="Genomic_DNA"/>
</dbReference>